<gene>
    <name evidence="1" type="ORF">AAA799N04_00133</name>
</gene>
<keyword evidence="2" id="KW-1185">Reference proteome</keyword>
<dbReference type="AlphaFoldDB" id="A0A081RQG8"/>
<sequence>MPEEKPENKDSFLNKVFRFIVKDTGFDPDSDK</sequence>
<evidence type="ECO:0000313" key="1">
    <source>
        <dbReference type="EMBL" id="KEQ57441.1"/>
    </source>
</evidence>
<dbReference type="EMBL" id="JOKN01000001">
    <property type="protein sequence ID" value="KEQ57441.1"/>
    <property type="molecule type" value="Genomic_DNA"/>
</dbReference>
<reference evidence="1 2" key="1">
    <citation type="submission" date="2014-06" db="EMBL/GenBank/DDBJ databases">
        <authorList>
            <person name="Ngugi D.K."/>
            <person name="Blom J."/>
            <person name="Alam I."/>
            <person name="Rashid M."/>
            <person name="Ba Alawi W."/>
            <person name="Zhang G."/>
            <person name="Hikmawan T."/>
            <person name="Guan Y."/>
            <person name="Antunes A."/>
            <person name="Siam R."/>
            <person name="ElDorry H."/>
            <person name="Bajic V."/>
            <person name="Stingl U."/>
        </authorList>
    </citation>
    <scope>NUCLEOTIDE SEQUENCE [LARGE SCALE GENOMIC DNA]</scope>
    <source>
        <strain evidence="1">SCGC AAA799-N04</strain>
    </source>
</reference>
<comment type="caution">
    <text evidence="1">The sequence shown here is derived from an EMBL/GenBank/DDBJ whole genome shotgun (WGS) entry which is preliminary data.</text>
</comment>
<protein>
    <submittedName>
        <fullName evidence="1">Uncharacterized protein</fullName>
    </submittedName>
</protein>
<proteinExistence type="predicted"/>
<accession>A0A081RQG8</accession>
<dbReference type="Proteomes" id="UP000028059">
    <property type="component" value="Unassembled WGS sequence"/>
</dbReference>
<evidence type="ECO:0000313" key="2">
    <source>
        <dbReference type="Proteomes" id="UP000028059"/>
    </source>
</evidence>
<organism evidence="1 2">
    <name type="scientific">Marine Group I thaumarchaeote SCGC AAA799-N04</name>
    <dbReference type="NCBI Taxonomy" id="1502293"/>
    <lineage>
        <taxon>Archaea</taxon>
        <taxon>Nitrososphaerota</taxon>
        <taxon>Marine Group I</taxon>
    </lineage>
</organism>
<name>A0A081RQG8_9ARCH</name>